<gene>
    <name evidence="1" type="ORF">CCAP1982_LOCUS1683</name>
</gene>
<evidence type="ECO:0000313" key="1">
    <source>
        <dbReference type="EMBL" id="CAD6992848.1"/>
    </source>
</evidence>
<dbReference type="EMBL" id="CAJHJT010000001">
    <property type="protein sequence ID" value="CAD6992848.1"/>
    <property type="molecule type" value="Genomic_DNA"/>
</dbReference>
<accession>A0A811U3A7</accession>
<reference evidence="1" key="1">
    <citation type="submission" date="2020-11" db="EMBL/GenBank/DDBJ databases">
        <authorList>
            <person name="Whitehead M."/>
        </authorList>
    </citation>
    <scope>NUCLEOTIDE SEQUENCE</scope>
    <source>
        <strain evidence="1">EGII</strain>
    </source>
</reference>
<dbReference type="Proteomes" id="UP000606786">
    <property type="component" value="Unassembled WGS sequence"/>
</dbReference>
<sequence>MHKLKQNLRKSNLLQLTLNSDTDSDSVNLYEYVLRLPSTTAKTTDTAAAAAVLMHSSFVVSSFLPVLTGLATPANAYECNLWQ</sequence>
<dbReference type="AlphaFoldDB" id="A0A811U3A7"/>
<protein>
    <submittedName>
        <fullName evidence="1">(Mediterranean fruit fly) hypothetical protein</fullName>
    </submittedName>
</protein>
<proteinExistence type="predicted"/>
<organism evidence="1 2">
    <name type="scientific">Ceratitis capitata</name>
    <name type="common">Mediterranean fruit fly</name>
    <name type="synonym">Tephritis capitata</name>
    <dbReference type="NCBI Taxonomy" id="7213"/>
    <lineage>
        <taxon>Eukaryota</taxon>
        <taxon>Metazoa</taxon>
        <taxon>Ecdysozoa</taxon>
        <taxon>Arthropoda</taxon>
        <taxon>Hexapoda</taxon>
        <taxon>Insecta</taxon>
        <taxon>Pterygota</taxon>
        <taxon>Neoptera</taxon>
        <taxon>Endopterygota</taxon>
        <taxon>Diptera</taxon>
        <taxon>Brachycera</taxon>
        <taxon>Muscomorpha</taxon>
        <taxon>Tephritoidea</taxon>
        <taxon>Tephritidae</taxon>
        <taxon>Ceratitis</taxon>
        <taxon>Ceratitis</taxon>
    </lineage>
</organism>
<keyword evidence="2" id="KW-1185">Reference proteome</keyword>
<comment type="caution">
    <text evidence="1">The sequence shown here is derived from an EMBL/GenBank/DDBJ whole genome shotgun (WGS) entry which is preliminary data.</text>
</comment>
<evidence type="ECO:0000313" key="2">
    <source>
        <dbReference type="Proteomes" id="UP000606786"/>
    </source>
</evidence>
<name>A0A811U3A7_CERCA</name>